<evidence type="ECO:0000256" key="1">
    <source>
        <dbReference type="SAM" id="MobiDB-lite"/>
    </source>
</evidence>
<feature type="region of interest" description="Disordered" evidence="1">
    <location>
        <begin position="517"/>
        <end position="536"/>
    </location>
</feature>
<feature type="compositionally biased region" description="Basic and acidic residues" evidence="1">
    <location>
        <begin position="517"/>
        <end position="529"/>
    </location>
</feature>
<evidence type="ECO:0000313" key="2">
    <source>
        <dbReference type="EMBL" id="RGY09305.1"/>
    </source>
</evidence>
<evidence type="ECO:0000313" key="3">
    <source>
        <dbReference type="Proteomes" id="UP000284434"/>
    </source>
</evidence>
<dbReference type="AlphaFoldDB" id="A0A413IFR8"/>
<protein>
    <recommendedName>
        <fullName evidence="4">Phage terminase large subunit N-terminal domain-containing protein</fullName>
    </recommendedName>
</protein>
<dbReference type="Proteomes" id="UP000284434">
    <property type="component" value="Unassembled WGS sequence"/>
</dbReference>
<reference evidence="2 3" key="1">
    <citation type="submission" date="2018-08" db="EMBL/GenBank/DDBJ databases">
        <title>A genome reference for cultivated species of the human gut microbiota.</title>
        <authorList>
            <person name="Zou Y."/>
            <person name="Xue W."/>
            <person name="Luo G."/>
        </authorList>
    </citation>
    <scope>NUCLEOTIDE SEQUENCE [LARGE SCALE GENOMIC DNA]</scope>
    <source>
        <strain evidence="2 3">OF03-11</strain>
    </source>
</reference>
<comment type="caution">
    <text evidence="2">The sequence shown here is derived from an EMBL/GenBank/DDBJ whole genome shotgun (WGS) entry which is preliminary data.</text>
</comment>
<dbReference type="EMBL" id="QSCO01000003">
    <property type="protein sequence ID" value="RGY09305.1"/>
    <property type="molecule type" value="Genomic_DNA"/>
</dbReference>
<accession>A0A413IFR8</accession>
<evidence type="ECO:0008006" key="4">
    <source>
        <dbReference type="Google" id="ProtNLM"/>
    </source>
</evidence>
<organism evidence="2 3">
    <name type="scientific">Odoribacter splanchnicus</name>
    <dbReference type="NCBI Taxonomy" id="28118"/>
    <lineage>
        <taxon>Bacteria</taxon>
        <taxon>Pseudomonadati</taxon>
        <taxon>Bacteroidota</taxon>
        <taxon>Bacteroidia</taxon>
        <taxon>Bacteroidales</taxon>
        <taxon>Odoribacteraceae</taxon>
        <taxon>Odoribacter</taxon>
    </lineage>
</organism>
<name>A0A413IFR8_9BACT</name>
<dbReference type="RefSeq" id="WP_118102996.1">
    <property type="nucleotide sequence ID" value="NZ_JABWDG010000016.1"/>
</dbReference>
<sequence length="572" mass="66422">MIEQKIQFNPAQQIGLLLQAKNKCDIWGRGTGKSAGIAWDINLINRTMPRALTAVTGQTFGQLLTRTLPSTFKLLESMGYKMHVSAKDPGNYVINRRPPDHFLQPYEKVMKFDNFISFSNGNGLLLLSQDRAGSARGASVDYEILDEALTINKQRYDEETSPTNRGNEGIFGPRSPQPIPWHHGFHYSSSMPYTAEQKWLLDIGNYYEKERGIRFFEIWNRIIKLQLELLDCESESEFKSIWNETVRLKKSIAPFVSKDGTLFTLANAFDNIQNVGFSYIRREYKKQTLLTFLIEIMNMVIDKVEDCYYPLSDRHIYYNATNDAFIRDVAEDSNFDWNRLSEKDCRYDSDCDTHKPLELSFDWGARISLLTVSQPRNFDFVTGLFSEVELQNFINEFFVKPDQAPTTMINALIDSFCRYYEHHQERTVIYIRDRYGDHRQANSSQSYNEQAIERLKSNGWYVIPQVHQGMEPPQHDKFLLIQNIFKEADPRFPGIRFNGVRCKFSIISMNNTRVTEHDGRFGKDKKSESSRSGVLPEEATHFGDAIDKIIWTKFNSTLRFNNNTFVPVRIKN</sequence>
<proteinExistence type="predicted"/>
<gene>
    <name evidence="2" type="ORF">DXA53_03225</name>
</gene>